<feature type="non-terminal residue" evidence="3">
    <location>
        <position position="1"/>
    </location>
</feature>
<name>A0AAN5DF60_9BILA</name>
<keyword evidence="4" id="KW-1185">Reference proteome</keyword>
<protein>
    <recommendedName>
        <fullName evidence="2">HDAg domain-containing protein</fullName>
    </recommendedName>
</protein>
<accession>A0AAN5DF60</accession>
<dbReference type="PANTHER" id="PTHR15672:SF8">
    <property type="entry name" value="PROTEIN ENCORE"/>
    <property type="match status" value="1"/>
</dbReference>
<gene>
    <name evidence="3" type="ORF">PMAYCL1PPCAC_31775</name>
</gene>
<dbReference type="InterPro" id="IPR051937">
    <property type="entry name" value="R3H_domain_containing"/>
</dbReference>
<feature type="compositionally biased region" description="Basic and acidic residues" evidence="1">
    <location>
        <begin position="331"/>
        <end position="389"/>
    </location>
</feature>
<dbReference type="Pfam" id="PF23553">
    <property type="entry name" value="NELF-A_N"/>
    <property type="match status" value="1"/>
</dbReference>
<feature type="region of interest" description="Disordered" evidence="1">
    <location>
        <begin position="710"/>
        <end position="738"/>
    </location>
</feature>
<reference evidence="4" key="1">
    <citation type="submission" date="2022-10" db="EMBL/GenBank/DDBJ databases">
        <title>Genome assembly of Pristionchus species.</title>
        <authorList>
            <person name="Yoshida K."/>
            <person name="Sommer R.J."/>
        </authorList>
    </citation>
    <scope>NUCLEOTIDE SEQUENCE [LARGE SCALE GENOMIC DNA]</scope>
    <source>
        <strain evidence="4">RS5460</strain>
    </source>
</reference>
<feature type="region of interest" description="Disordered" evidence="1">
    <location>
        <begin position="318"/>
        <end position="440"/>
    </location>
</feature>
<sequence>DALAKMNHDRPSTSAMPPPANSVAQDQIVFAFEREYFSNFGQTEPQSEKTRVPKLNPFQNGLQLRDQELVDFLNERLGDHDETWAGKNVAAFLSREMIEELETCFQGLEPIAKLKVVLGFSQLSTKRLQDWSNEINTLLEIAAQDPDDWVEAISDSLRIFSPTGIIQLEPTRNLEMYRDALARIYSKLLEFANRDDSEFNNVPTVYHFCDEKVIQTELNYTPRQHEVHFTLKKKLKGDLLREEVLNELKQPKPTEDKSGLVSSLPMKFRSTLRKPDLKTPMRGIVQPNAMKINGGFTSEPKKFPRQLSKRDGGALLISIDDIPHAHQKRKKDFDKEERERKKEQAEAEKKRVEAEKKKAILEKAGQKRKEVEKIREDAMKRKHDMENRLSHPASTLKPEPRTQSDQSLAFSDPSLELEKLRHQRPGTSKMEEKEEGEIPMDTMESEKAIEWMYHHDEASQSKIGDNQEDDYEFLNRPRPAGLESRETIIQKTTSELIDSITCCTLEQQRQIVAFMSGNKSTYRPMLGSTNIFKISDSTQQGIVNDAVCRVRVESFIHMDFDSGEWKKQQRCKVLVDNETPRDYDGRHCPRLTHQQIFNEIARNLCDEPEDKKFAGESVIVHAYVPKDSEQEMDKLLSPNSGNVSSGQEVTAGEMVTVQTGISGCICMRTVAVVVKSGLVSPVLVTAASAAAAAPTAPATVGAVLKQAMARAPPKKHVKTVPRPVKQEPPEQQQPMQQQSQPVQAAVLQMTPSQLQQVQQQFGVPMQGQFVLQQGLQLQTDQQQRMVVVQQQQHHQQQQQRMLLVQQPQQQQLLMQQQPMLNGQQLQQIALPQFMQHSVISGPTNPQNNSAFIGNQQFPNGTQMIVVNGNFSNFNIVPQPQMPNVSMQQSYSLPQNQLQNNVSYQFHGLPNQNQQQQYRY</sequence>
<evidence type="ECO:0000256" key="1">
    <source>
        <dbReference type="SAM" id="MobiDB-lite"/>
    </source>
</evidence>
<dbReference type="InterPro" id="IPR056557">
    <property type="entry name" value="NELF-A_N"/>
</dbReference>
<dbReference type="PROSITE" id="PS51838">
    <property type="entry name" value="HDAG"/>
    <property type="match status" value="1"/>
</dbReference>
<evidence type="ECO:0000313" key="4">
    <source>
        <dbReference type="Proteomes" id="UP001328107"/>
    </source>
</evidence>
<dbReference type="InterPro" id="IPR037517">
    <property type="entry name" value="HDAG_dom"/>
</dbReference>
<dbReference type="PANTHER" id="PTHR15672">
    <property type="entry name" value="CAMP-REGULATED PHOSPHOPROTEIN 21 RELATED R3H DOMAIN CONTAINING PROTEIN"/>
    <property type="match status" value="1"/>
</dbReference>
<feature type="compositionally biased region" description="Basic and acidic residues" evidence="1">
    <location>
        <begin position="1"/>
        <end position="11"/>
    </location>
</feature>
<evidence type="ECO:0000313" key="3">
    <source>
        <dbReference type="EMBL" id="GMR61580.1"/>
    </source>
</evidence>
<proteinExistence type="predicted"/>
<feature type="domain" description="HDAg" evidence="2">
    <location>
        <begin position="149"/>
        <end position="317"/>
    </location>
</feature>
<dbReference type="Proteomes" id="UP001328107">
    <property type="component" value="Unassembled WGS sequence"/>
</dbReference>
<feature type="compositionally biased region" description="Low complexity" evidence="1">
    <location>
        <begin position="729"/>
        <end position="738"/>
    </location>
</feature>
<dbReference type="EMBL" id="BTRK01000006">
    <property type="protein sequence ID" value="GMR61580.1"/>
    <property type="molecule type" value="Genomic_DNA"/>
</dbReference>
<feature type="region of interest" description="Disordered" evidence="1">
    <location>
        <begin position="1"/>
        <end position="21"/>
    </location>
</feature>
<evidence type="ECO:0000259" key="2">
    <source>
        <dbReference type="PROSITE" id="PS51838"/>
    </source>
</evidence>
<dbReference type="AlphaFoldDB" id="A0AAN5DF60"/>
<comment type="caution">
    <text evidence="3">The sequence shown here is derived from an EMBL/GenBank/DDBJ whole genome shotgun (WGS) entry which is preliminary data.</text>
</comment>
<organism evidence="3 4">
    <name type="scientific">Pristionchus mayeri</name>
    <dbReference type="NCBI Taxonomy" id="1317129"/>
    <lineage>
        <taxon>Eukaryota</taxon>
        <taxon>Metazoa</taxon>
        <taxon>Ecdysozoa</taxon>
        <taxon>Nematoda</taxon>
        <taxon>Chromadorea</taxon>
        <taxon>Rhabditida</taxon>
        <taxon>Rhabditina</taxon>
        <taxon>Diplogasteromorpha</taxon>
        <taxon>Diplogasteroidea</taxon>
        <taxon>Neodiplogasteridae</taxon>
        <taxon>Pristionchus</taxon>
    </lineage>
</organism>